<dbReference type="EMBL" id="MZ501267">
    <property type="protein sequence ID" value="QZA70771.1"/>
    <property type="molecule type" value="Genomic_DNA"/>
</dbReference>
<proteinExistence type="predicted"/>
<reference evidence="2" key="1">
    <citation type="submission" date="2021-07" db="EMBL/GenBank/DDBJ databases">
        <authorList>
            <person name="Roth S.J."/>
            <person name="Krukonis G.P."/>
            <person name="Delesalle V.A."/>
        </authorList>
    </citation>
    <scope>NUCLEOTIDE SEQUENCE</scope>
</reference>
<protein>
    <submittedName>
        <fullName evidence="2">Uncharacterized protein</fullName>
    </submittedName>
</protein>
<dbReference type="Proteomes" id="UP000827517">
    <property type="component" value="Segment"/>
</dbReference>
<evidence type="ECO:0000313" key="3">
    <source>
        <dbReference type="Proteomes" id="UP000827517"/>
    </source>
</evidence>
<evidence type="ECO:0000313" key="2">
    <source>
        <dbReference type="EMBL" id="QZA70771.1"/>
    </source>
</evidence>
<dbReference type="GeneID" id="77943938"/>
<dbReference type="KEGG" id="vg:77943938"/>
<gene>
    <name evidence="2" type="primary">48</name>
    <name evidence="2" type="ORF">AH04_48</name>
</gene>
<name>A0AAE8BQH5_9CAUD</name>
<keyword evidence="3" id="KW-1185">Reference proteome</keyword>
<feature type="region of interest" description="Disordered" evidence="1">
    <location>
        <begin position="611"/>
        <end position="636"/>
    </location>
</feature>
<sequence>MAPFLFGERIMSSIHLVHRYVVEQILSITTKCEFKNYGGTGRGLVDRIMGSFNIPETGWLQAVYTGNILNTAKLMDLIKNKLDEDQLEDVIDVWKELCNKGFSESSIMGHARNFAAEIRSRGFGKKPFFELDVDEWTVVLRTVNNTIKSARGYFEKAFSSTTVEEFNVYQQKLLRTLVTYPYIQETFIEDSFSQQLRHHLQAMSDPVVRTEHLITKLKEENDFLFKEVKVKQSKEGTEIMLDQMHKQHPHAKPYIHFLGTDHHIGHSFHFNADASRFAQECNYIRSLMLDLPKDGKIPLCAIKSIIHRSAHQKRLCQELFIDQTDWENFDKMDPQKRGLKLDVIFNAVMTHESLSADNADQSLSLPDYPNLAEEEVPVEDSRYLAIIKELYPDVYAEIKESGDSSDEGVNAILLKKITKANQQRKAEDRINLIEQLSDKLTDQFKVLLTTATPFDPSGECKNPDYRIHSKGSEIIDLLRQHQNPIDHFIGIDLGGLETRPKQGFQVKSRQPQHALAFLIQTPPEHTASEIETTSNVVINQKFIIHDVNGDFFSEYKMTWTDGVARIMLSHDKPGNGVGRQFRHLENLSGKMTQDEAFSRFQSLRRVSLKDPINPRPNPFGGPVGDNNQQQPVPSTEPAIGTEMVSRVIIIDNNRHELMFNTVTKRLTIFGAGKQIYSGIVKNEYQAAYVWNRYKDGAVIGFGIHAINGAIASLNGL</sequence>
<dbReference type="RefSeq" id="YP_010667802.1">
    <property type="nucleotide sequence ID" value="NC_070952.1"/>
</dbReference>
<accession>A0AAE8BQH5</accession>
<evidence type="ECO:0000256" key="1">
    <source>
        <dbReference type="SAM" id="MobiDB-lite"/>
    </source>
</evidence>
<organism evidence="2 3">
    <name type="scientific">Erwinia phage AH04</name>
    <dbReference type="NCBI Taxonomy" id="2869569"/>
    <lineage>
        <taxon>Viruses</taxon>
        <taxon>Duplodnaviria</taxon>
        <taxon>Heunggongvirae</taxon>
        <taxon>Uroviricota</taxon>
        <taxon>Caudoviricetes</taxon>
        <taxon>Chimalliviridae</taxon>
        <taxon>Meadowvirus</taxon>
        <taxon>Meadowvirus AH04</taxon>
    </lineage>
</organism>